<evidence type="ECO:0008006" key="3">
    <source>
        <dbReference type="Google" id="ProtNLM"/>
    </source>
</evidence>
<comment type="caution">
    <text evidence="1">The sequence shown here is derived from an EMBL/GenBank/DDBJ whole genome shotgun (WGS) entry which is preliminary data.</text>
</comment>
<proteinExistence type="predicted"/>
<gene>
    <name evidence="1" type="ORF">GCM10009069_18230</name>
</gene>
<dbReference type="Proteomes" id="UP000634004">
    <property type="component" value="Unassembled WGS sequence"/>
</dbReference>
<evidence type="ECO:0000313" key="2">
    <source>
        <dbReference type="Proteomes" id="UP000634004"/>
    </source>
</evidence>
<reference evidence="1" key="2">
    <citation type="submission" date="2020-09" db="EMBL/GenBank/DDBJ databases">
        <authorList>
            <person name="Sun Q."/>
            <person name="Kim S."/>
        </authorList>
    </citation>
    <scope>NUCLEOTIDE SEQUENCE</scope>
    <source>
        <strain evidence="1">KCTC 32513</strain>
    </source>
</reference>
<keyword evidence="2" id="KW-1185">Reference proteome</keyword>
<dbReference type="RefSeq" id="WP_189497674.1">
    <property type="nucleotide sequence ID" value="NZ_BMZH01000006.1"/>
</dbReference>
<dbReference type="Pfam" id="PF11739">
    <property type="entry name" value="YdbH-like"/>
    <property type="match status" value="1"/>
</dbReference>
<reference evidence="1" key="1">
    <citation type="journal article" date="2014" name="Int. J. Syst. Evol. Microbiol.">
        <title>Complete genome sequence of Corynebacterium casei LMG S-19264T (=DSM 44701T), isolated from a smear-ripened cheese.</title>
        <authorList>
            <consortium name="US DOE Joint Genome Institute (JGI-PGF)"/>
            <person name="Walter F."/>
            <person name="Albersmeier A."/>
            <person name="Kalinowski J."/>
            <person name="Ruckert C."/>
        </authorList>
    </citation>
    <scope>NUCLEOTIDE SEQUENCE</scope>
    <source>
        <strain evidence="1">KCTC 32513</strain>
    </source>
</reference>
<dbReference type="AlphaFoldDB" id="A0A8J3G2H6"/>
<dbReference type="EMBL" id="BMZH01000006">
    <property type="protein sequence ID" value="GHA95559.1"/>
    <property type="molecule type" value="Genomic_DNA"/>
</dbReference>
<organism evidence="1 2">
    <name type="scientific">Algimonas arctica</name>
    <dbReference type="NCBI Taxonomy" id="1479486"/>
    <lineage>
        <taxon>Bacteria</taxon>
        <taxon>Pseudomonadati</taxon>
        <taxon>Pseudomonadota</taxon>
        <taxon>Alphaproteobacteria</taxon>
        <taxon>Maricaulales</taxon>
        <taxon>Robiginitomaculaceae</taxon>
        <taxon>Algimonas</taxon>
    </lineage>
</organism>
<sequence>MRLSPKSTTKRSPLQWVMRIMAWITFTVLLAIALAAAWAWSNRYELIERQAITYFDSLGIQADLKIRSANGKTADIRNISLAYDGQSFLTVNRLQAAYQWRDLLHGKVERLDFTGLEATITVDETGAIIDGWRPPASGGASAFPTRGIGLTDGSIVLKTPYGEIPIKGDAEVASPDKFTVDGLLEPFTLARDEMRLSADGPFSVTGHPESYSVSLPSTRLTFVQPSGRLSDTRLALDVTLQKDTGVVTGTAKIQGGSFDTRAGIIGKVTHLNIDGRWDGAEFRATGETDLTGVSLTDAARRKDLARTLSLAGALSEVPVAMNFAPSLVDPIRDLLAGSDISTSLSVLISDSQRRLDLLRPMTVKTNRTQAIISPVYAEPLYQHTIGRADYVIAMQASLSRPTPLTLDPLRMSIRSTTGLSIDGIASATGRLKTRSNWRTQTQNQRPARLSPLSVGFDYVAPINAPSRLILRGAADYDGDIPGGYAQGLIAGGTLTAHLSDTRTKVDFTPDRRLKIARLETTSEWTVEDFEGELKPASPLYDRTGTDRAAVRTALIDARLTARRPATDLVEAAALDLQFAKADVAGDIRLNTQDWAIGFSDLALQSETFPVAGTDLVLPRGDLDVGLSNNGRTTFALSTPSSTLTTPAYAVRDMAIEAEGTAEQYSLNYENGRVKVLTQGLSSFPIPVLPVSGTLLFDAGQFTGTAQTSLPRAPNTPIDVNFRMMEGQGDADIQIRGLQFQPGALQPQDLVPTLRGKVAQVDGGINADLHVLFGTDTAPSGTGTFEIVNMSLGTAPGPITGLSGVVELTSLFPVVTAPDQRLTIETFDPGFPLQNGEVTYALVSEGVAISRAIFPLGEGQVSFDPFTWIYGAPENRITLRVSEVEVGDFLKGVGNGRLSISGALEGTIPVVVRGIDVLVEKGRLEVKNGGVIRYQGKDVVDAIPNEFAAKAIEALKNFNYDALFMEINGPLDGEISLGLQFTGANPEVLYNIPFQFNVTVDGELFNIARSLNPNGLQQRVLTSVKNTQSAQE</sequence>
<dbReference type="InterPro" id="IPR021730">
    <property type="entry name" value="YdbH"/>
</dbReference>
<name>A0A8J3G2H6_9PROT</name>
<accession>A0A8J3G2H6</accession>
<protein>
    <recommendedName>
        <fullName evidence="3">Dicarboxylate transport domain-containing protein</fullName>
    </recommendedName>
</protein>
<evidence type="ECO:0000313" key="1">
    <source>
        <dbReference type="EMBL" id="GHA95559.1"/>
    </source>
</evidence>